<protein>
    <submittedName>
        <fullName evidence="1">Uncharacterized protein</fullName>
    </submittedName>
</protein>
<dbReference type="EMBL" id="SRLO01005733">
    <property type="protein sequence ID" value="TNN29373.1"/>
    <property type="molecule type" value="Genomic_DNA"/>
</dbReference>
<organism evidence="1 2">
    <name type="scientific">Liparis tanakae</name>
    <name type="common">Tanaka's snailfish</name>
    <dbReference type="NCBI Taxonomy" id="230148"/>
    <lineage>
        <taxon>Eukaryota</taxon>
        <taxon>Metazoa</taxon>
        <taxon>Chordata</taxon>
        <taxon>Craniata</taxon>
        <taxon>Vertebrata</taxon>
        <taxon>Euteleostomi</taxon>
        <taxon>Actinopterygii</taxon>
        <taxon>Neopterygii</taxon>
        <taxon>Teleostei</taxon>
        <taxon>Neoteleostei</taxon>
        <taxon>Acanthomorphata</taxon>
        <taxon>Eupercaria</taxon>
        <taxon>Perciformes</taxon>
        <taxon>Cottioidei</taxon>
        <taxon>Cottales</taxon>
        <taxon>Liparidae</taxon>
        <taxon>Liparis</taxon>
    </lineage>
</organism>
<dbReference type="AlphaFoldDB" id="A0A4Z2EKM5"/>
<evidence type="ECO:0000313" key="2">
    <source>
        <dbReference type="Proteomes" id="UP000314294"/>
    </source>
</evidence>
<proteinExistence type="predicted"/>
<gene>
    <name evidence="1" type="ORF">EYF80_060480</name>
</gene>
<evidence type="ECO:0000313" key="1">
    <source>
        <dbReference type="EMBL" id="TNN29373.1"/>
    </source>
</evidence>
<comment type="caution">
    <text evidence="1">The sequence shown here is derived from an EMBL/GenBank/DDBJ whole genome shotgun (WGS) entry which is preliminary data.</text>
</comment>
<name>A0A4Z2EKM5_9TELE</name>
<accession>A0A4Z2EKM5</accession>
<reference evidence="1 2" key="1">
    <citation type="submission" date="2019-03" db="EMBL/GenBank/DDBJ databases">
        <title>First draft genome of Liparis tanakae, snailfish: a comprehensive survey of snailfish specific genes.</title>
        <authorList>
            <person name="Kim W."/>
            <person name="Song I."/>
            <person name="Jeong J.-H."/>
            <person name="Kim D."/>
            <person name="Kim S."/>
            <person name="Ryu S."/>
            <person name="Song J.Y."/>
            <person name="Lee S.K."/>
        </authorList>
    </citation>
    <scope>NUCLEOTIDE SEQUENCE [LARGE SCALE GENOMIC DNA]</scope>
    <source>
        <tissue evidence="1">Muscle</tissue>
    </source>
</reference>
<dbReference type="Proteomes" id="UP000314294">
    <property type="component" value="Unassembled WGS sequence"/>
</dbReference>
<keyword evidence="2" id="KW-1185">Reference proteome</keyword>
<sequence length="87" mass="9611">MSHATLASPCCRALGMKRRLSLRQVRVLVEAHLAEALVCSSSTCLTQRVLHRLLLHRQLHHCGARAPHGATQRSTAAVHWAPFDLKA</sequence>